<dbReference type="RefSeq" id="WP_073043755.1">
    <property type="nucleotide sequence ID" value="NZ_FOLF01000008.1"/>
</dbReference>
<organism evidence="1 2">
    <name type="scientific">Xylanibacter ruminicola</name>
    <name type="common">Prevotella ruminicola</name>
    <dbReference type="NCBI Taxonomy" id="839"/>
    <lineage>
        <taxon>Bacteria</taxon>
        <taxon>Pseudomonadati</taxon>
        <taxon>Bacteroidota</taxon>
        <taxon>Bacteroidia</taxon>
        <taxon>Bacteroidales</taxon>
        <taxon>Prevotellaceae</taxon>
        <taxon>Xylanibacter</taxon>
    </lineage>
</organism>
<reference evidence="1 2" key="1">
    <citation type="submission" date="2016-11" db="EMBL/GenBank/DDBJ databases">
        <authorList>
            <person name="Jaros S."/>
            <person name="Januszkiewicz K."/>
            <person name="Wedrychowicz H."/>
        </authorList>
    </citation>
    <scope>NUCLEOTIDE SEQUENCE [LARGE SCALE GENOMIC DNA]</scope>
    <source>
        <strain evidence="1 2">BPI-34</strain>
    </source>
</reference>
<gene>
    <name evidence="1" type="ORF">SAMN04488494_1264</name>
</gene>
<dbReference type="Proteomes" id="UP000184280">
    <property type="component" value="Unassembled WGS sequence"/>
</dbReference>
<sequence length="1231" mass="141097">MIIDRRYFERWADTPDAKAGTAELVLQLVLNTLPNDGSTFDIPIGSATYLGGWDGLVNSVIPHNYIPQGKSGWEFGARNDYENKATTDYNKRTQAFSDDERKEMTFVFVTPYHWSNKDNWVSTRKAQAKWKDILVYDSEDLSQWIYDLPVVTEWFAQKINLFTGSDIILPTARWNEISIGPKGIILTPRFYTAGRERIIDIVQNMVEGKPGLQAFRASSREEAMAFILAAGQSLPEPARSKFMGKSVVVESRESFRNITGRKNAINIVTHLDDNSSVYSATTNNVVLVALGPDDEFRQDVIDLPVSERHALVEELVLYGVAEPEANRIVLTNSCNLTLIRKELGFPPVGAKWIGKVNLDELLPALLLGRWNENNDNDTLLLSTIAGVSSNQYLSILNQWLKLSVSPLTKTGAVWRLTSPLMLWTELSPRLSPALFDKIQDVFRDVFIEAKEKYSNQLKEGLLQTYIIIALYGNRLKLPIGDAQEWVDGLITKLLHDALPEKWVEISDFLPKIAEASPDVFLSELQLSIEKQTPVITALFEESNGFLFPQSHHTSLLWALEALAWHPKYLEPVTRILLRLTEMDPGGRLSNRPFNSLVDIYLPWKPHTSVELEGRLSILDAFLNEENPVMWRLLIAMLPHPGSVTSGTYKLKWRDYEFTEEQGYIPINVNKTTEWAVTRLMTYFDGDDKKLSSLINAMEPIGKLLRNKLICWLPEAVDRITGSKKETGNALRETLWYQNLDGIKDRYSFTEEEVKNVREAYDKTIPDDLEERYIWLFDDYYPHLPYKSDENEEDGYLNDKQIERLRREACESLLNNIGEDRVIALKDKVKEPQTLGSTLAYFANDSITPKVCKLLASEKDTKFTRGYIAALELQQGGGFVTSLYGTCEKNGFTNDELTSLLLCFVQNKTLWDFIETLNTDIQNAYWQRVLAVFWGGYSDLTLYKISKLSTVGRGLDAMNNSWIYAKEMPTAAIQELLQNVLRSEKDLNDSIDHHPLSVFIETLHKREDADKDMLMHLEWLYLPVLRYDRTKDSLALLNERLCSDPAFVVEVLSYLYVAETDAKQDKEVTDIERQNAQRAFYLLNQWKQIPGVGEDNTLDENVLSAWMEAVLKKSSEEGYYRHACSQLGQLFAHFPEWTDDAEKLFALMEPIEEKSFYSSYNVGLFNKRGFTSRGPYEGGDIERGNVATFKGLYEKYHKRFPRVSKVFKDLYEQYERMAKEMDDEAEITKLDY</sequence>
<name>A0A1M7FV38_XYLRU</name>
<dbReference type="AlphaFoldDB" id="A0A1M7FV38"/>
<protein>
    <submittedName>
        <fullName evidence="1">Uncharacterized protein</fullName>
    </submittedName>
</protein>
<accession>A0A1M7FV38</accession>
<evidence type="ECO:0000313" key="2">
    <source>
        <dbReference type="Proteomes" id="UP000184280"/>
    </source>
</evidence>
<proteinExistence type="predicted"/>
<dbReference type="EMBL" id="FRCJ01000002">
    <property type="protein sequence ID" value="SHM07537.1"/>
    <property type="molecule type" value="Genomic_DNA"/>
</dbReference>
<evidence type="ECO:0000313" key="1">
    <source>
        <dbReference type="EMBL" id="SHM07537.1"/>
    </source>
</evidence>